<name>A0A1M6SQF7_REIAG</name>
<keyword evidence="2" id="KW-1185">Reference proteome</keyword>
<evidence type="ECO:0000313" key="2">
    <source>
        <dbReference type="Proteomes" id="UP000184474"/>
    </source>
</evidence>
<dbReference type="EMBL" id="FRAA01000005">
    <property type="protein sequence ID" value="SHK46879.1"/>
    <property type="molecule type" value="Genomic_DNA"/>
</dbReference>
<proteinExistence type="predicted"/>
<organism evidence="1 2">
    <name type="scientific">Reichenbachiella agariperforans</name>
    <dbReference type="NCBI Taxonomy" id="156994"/>
    <lineage>
        <taxon>Bacteria</taxon>
        <taxon>Pseudomonadati</taxon>
        <taxon>Bacteroidota</taxon>
        <taxon>Cytophagia</taxon>
        <taxon>Cytophagales</taxon>
        <taxon>Reichenbachiellaceae</taxon>
        <taxon>Reichenbachiella</taxon>
    </lineage>
</organism>
<reference evidence="2" key="1">
    <citation type="submission" date="2016-11" db="EMBL/GenBank/DDBJ databases">
        <authorList>
            <person name="Varghese N."/>
            <person name="Submissions S."/>
        </authorList>
    </citation>
    <scope>NUCLEOTIDE SEQUENCE [LARGE SCALE GENOMIC DNA]</scope>
    <source>
        <strain evidence="2">DSM 26134</strain>
    </source>
</reference>
<dbReference type="AlphaFoldDB" id="A0A1M6SQF7"/>
<protein>
    <submittedName>
        <fullName evidence="1">Uncharacterized protein</fullName>
    </submittedName>
</protein>
<dbReference type="Proteomes" id="UP000184474">
    <property type="component" value="Unassembled WGS sequence"/>
</dbReference>
<sequence>MDFYPNLCFKPLATVHNLSTESPLSHLELTTAGPILYMLPDPSGQYLTLEYLDDDIPAFYLVNLTTQEITKELSLGNDYQNVVLKSFSNEYVLTQRFSDQNNPNSVEIFSFRWGDPNPTFAQIDSQILDHGAGWIKTPHPHFQGKTVLMDVLTGEVLSQVDDKNKTTETRYPTAYSDQSSYFTWFEKLLNQQDLMPVKSCEFLKEQKRLIVSYYVIENKKVSNYLSIFDEQGQHLEKFLLADGLKGIGKDTFFVCNNQLIFVTGKSTLNVIHL</sequence>
<accession>A0A1M6SQF7</accession>
<gene>
    <name evidence="1" type="ORF">SAMN04488028_105107</name>
</gene>
<dbReference type="STRING" id="156994.SAMN04488028_105107"/>
<evidence type="ECO:0000313" key="1">
    <source>
        <dbReference type="EMBL" id="SHK46879.1"/>
    </source>
</evidence>